<evidence type="ECO:0000313" key="2">
    <source>
        <dbReference type="EMBL" id="CAE0411748.1"/>
    </source>
</evidence>
<dbReference type="EMBL" id="HBIM01010842">
    <property type="protein sequence ID" value="CAE0411748.1"/>
    <property type="molecule type" value="Transcribed_RNA"/>
</dbReference>
<name>A0A7S3L6Q6_9STRA</name>
<dbReference type="SUPFAM" id="SSF53335">
    <property type="entry name" value="S-adenosyl-L-methionine-dependent methyltransferases"/>
    <property type="match status" value="1"/>
</dbReference>
<organism evidence="2">
    <name type="scientific">Amphora coffeiformis</name>
    <dbReference type="NCBI Taxonomy" id="265554"/>
    <lineage>
        <taxon>Eukaryota</taxon>
        <taxon>Sar</taxon>
        <taxon>Stramenopiles</taxon>
        <taxon>Ochrophyta</taxon>
        <taxon>Bacillariophyta</taxon>
        <taxon>Bacillariophyceae</taxon>
        <taxon>Bacillariophycidae</taxon>
        <taxon>Thalassiophysales</taxon>
        <taxon>Catenulaceae</taxon>
        <taxon>Amphora</taxon>
    </lineage>
</organism>
<dbReference type="InterPro" id="IPR050447">
    <property type="entry name" value="Erg6_SMT_methyltransf"/>
</dbReference>
<accession>A0A7S3L6Q6</accession>
<feature type="domain" description="Methyltransferase" evidence="1">
    <location>
        <begin position="92"/>
        <end position="192"/>
    </location>
</feature>
<dbReference type="Pfam" id="PF13649">
    <property type="entry name" value="Methyltransf_25"/>
    <property type="match status" value="1"/>
</dbReference>
<gene>
    <name evidence="2" type="ORF">ACOF00016_LOCUS9034</name>
</gene>
<dbReference type="CDD" id="cd02440">
    <property type="entry name" value="AdoMet_MTases"/>
    <property type="match status" value="1"/>
</dbReference>
<dbReference type="InterPro" id="IPR029063">
    <property type="entry name" value="SAM-dependent_MTases_sf"/>
</dbReference>
<dbReference type="PANTHER" id="PTHR44068:SF11">
    <property type="entry name" value="GERANYL DIPHOSPHATE 2-C-METHYLTRANSFERASE"/>
    <property type="match status" value="1"/>
</dbReference>
<proteinExistence type="predicted"/>
<protein>
    <recommendedName>
        <fullName evidence="1">Methyltransferase domain-containing protein</fullName>
    </recommendedName>
</protein>
<evidence type="ECO:0000259" key="1">
    <source>
        <dbReference type="Pfam" id="PF13649"/>
    </source>
</evidence>
<dbReference type="Gene3D" id="3.40.50.150">
    <property type="entry name" value="Vaccinia Virus protein VP39"/>
    <property type="match status" value="1"/>
</dbReference>
<dbReference type="AlphaFoldDB" id="A0A7S3L6Q6"/>
<reference evidence="2" key="1">
    <citation type="submission" date="2021-01" db="EMBL/GenBank/DDBJ databases">
        <authorList>
            <person name="Corre E."/>
            <person name="Pelletier E."/>
            <person name="Niang G."/>
            <person name="Scheremetjew M."/>
            <person name="Finn R."/>
            <person name="Kale V."/>
            <person name="Holt S."/>
            <person name="Cochrane G."/>
            <person name="Meng A."/>
            <person name="Brown T."/>
            <person name="Cohen L."/>
        </authorList>
    </citation>
    <scope>NUCLEOTIDE SEQUENCE</scope>
    <source>
        <strain evidence="2">CCMP127</strain>
    </source>
</reference>
<dbReference type="PANTHER" id="PTHR44068">
    <property type="entry name" value="ZGC:194242"/>
    <property type="match status" value="1"/>
</dbReference>
<dbReference type="InterPro" id="IPR041698">
    <property type="entry name" value="Methyltransf_25"/>
</dbReference>
<sequence>MTAATVDETNNNIVEQAKEFYSSDDSQLFYKNIWGVETIHIGRYDLLTDQERQSLSVVQQILRAQEIQEDNFLDIISNKFDDNHGTKTKLDILDMGCGYGGLLRRLWKAGYVRKATGVDIAAPCCAQARSLNHALGCDQDITIFEESYLNVDRLLPDNSVDLIISMEALLHVGPSGQQVAIQEAFRVLRPGGWMIFTDILQKDDVNVQEMQPIYDRIALDNGMGTVATYKSAFGATGFVNVSYMDHSSNVSAHYGSVLEVLLQVGDIIGLSPEFQLKMKGGLVAWRDLAPKNMAWGFFFAQKGP</sequence>